<dbReference type="AlphaFoldDB" id="A0A1X2HVX6"/>
<dbReference type="OrthoDB" id="47059at2759"/>
<dbReference type="Gene3D" id="1.20.58.1970">
    <property type="match status" value="1"/>
</dbReference>
<evidence type="ECO:0000313" key="12">
    <source>
        <dbReference type="EMBL" id="ORZ03671.1"/>
    </source>
</evidence>
<dbReference type="PANTHER" id="PTHR24016:SF0">
    <property type="entry name" value="CONSERVED OLIGOMERIC GOLGI COMPLEX SUBUNIT 4"/>
    <property type="match status" value="1"/>
</dbReference>
<comment type="caution">
    <text evidence="12">The sequence shown here is derived from an EMBL/GenBank/DDBJ whole genome shotgun (WGS) entry which is preliminary data.</text>
</comment>
<feature type="coiled-coil region" evidence="9">
    <location>
        <begin position="83"/>
        <end position="110"/>
    </location>
</feature>
<feature type="region of interest" description="Disordered" evidence="10">
    <location>
        <begin position="332"/>
        <end position="351"/>
    </location>
</feature>
<keyword evidence="9" id="KW-0175">Coiled coil</keyword>
<evidence type="ECO:0000313" key="13">
    <source>
        <dbReference type="Proteomes" id="UP000242180"/>
    </source>
</evidence>
<dbReference type="STRING" id="13706.A0A1X2HVX6"/>
<dbReference type="InterPro" id="IPR013167">
    <property type="entry name" value="COG4_M"/>
</dbReference>
<evidence type="ECO:0000259" key="11">
    <source>
        <dbReference type="SMART" id="SM00762"/>
    </source>
</evidence>
<dbReference type="InterPro" id="IPR048684">
    <property type="entry name" value="COG4_C"/>
</dbReference>
<protein>
    <recommendedName>
        <fullName evidence="3">Conserved oligomeric Golgi complex subunit 4</fullName>
    </recommendedName>
    <alternativeName>
        <fullName evidence="8">Component of oligomeric Golgi complex 4</fullName>
    </alternativeName>
</protein>
<dbReference type="InterPro" id="IPR048682">
    <property type="entry name" value="COG4"/>
</dbReference>
<evidence type="ECO:0000256" key="2">
    <source>
        <dbReference type="ARBA" id="ARBA00009215"/>
    </source>
</evidence>
<dbReference type="Pfam" id="PF08318">
    <property type="entry name" value="COG4_m"/>
    <property type="match status" value="1"/>
</dbReference>
<gene>
    <name evidence="12" type="ORF">BCR43DRAFT_560312</name>
</gene>
<organism evidence="12 13">
    <name type="scientific">Syncephalastrum racemosum</name>
    <name type="common">Filamentous fungus</name>
    <dbReference type="NCBI Taxonomy" id="13706"/>
    <lineage>
        <taxon>Eukaryota</taxon>
        <taxon>Fungi</taxon>
        <taxon>Fungi incertae sedis</taxon>
        <taxon>Mucoromycota</taxon>
        <taxon>Mucoromycotina</taxon>
        <taxon>Mucoromycetes</taxon>
        <taxon>Mucorales</taxon>
        <taxon>Syncephalastraceae</taxon>
        <taxon>Syncephalastrum</taxon>
    </lineage>
</organism>
<feature type="domain" description="COG4 transport protein middle alpha-helical bundle" evidence="11">
    <location>
        <begin position="176"/>
        <end position="517"/>
    </location>
</feature>
<dbReference type="InParanoid" id="A0A1X2HVX6"/>
<evidence type="ECO:0000256" key="5">
    <source>
        <dbReference type="ARBA" id="ARBA00022927"/>
    </source>
</evidence>
<keyword evidence="7" id="KW-0472">Membrane</keyword>
<evidence type="ECO:0000256" key="8">
    <source>
        <dbReference type="ARBA" id="ARBA00031340"/>
    </source>
</evidence>
<dbReference type="GO" id="GO:0015031">
    <property type="term" value="P:protein transport"/>
    <property type="evidence" value="ECO:0007669"/>
    <property type="project" value="UniProtKB-KW"/>
</dbReference>
<dbReference type="Proteomes" id="UP000242180">
    <property type="component" value="Unassembled WGS sequence"/>
</dbReference>
<dbReference type="FunCoup" id="A0A1X2HVX6">
    <property type="interactions" value="611"/>
</dbReference>
<evidence type="ECO:0000256" key="10">
    <source>
        <dbReference type="SAM" id="MobiDB-lite"/>
    </source>
</evidence>
<keyword evidence="6" id="KW-0333">Golgi apparatus</keyword>
<dbReference type="OMA" id="RASECQQ"/>
<evidence type="ECO:0000256" key="3">
    <source>
        <dbReference type="ARBA" id="ARBA00020975"/>
    </source>
</evidence>
<dbReference type="EMBL" id="MCGN01000001">
    <property type="protein sequence ID" value="ORZ03671.1"/>
    <property type="molecule type" value="Genomic_DNA"/>
</dbReference>
<dbReference type="Gene3D" id="1.10.287.1060">
    <property type="entry name" value="ESAT-6-like"/>
    <property type="match status" value="1"/>
</dbReference>
<dbReference type="PANTHER" id="PTHR24016">
    <property type="entry name" value="CONSERVED OLIGOMERIC GOLGI COMPLEX SUBUNIT 4"/>
    <property type="match status" value="1"/>
</dbReference>
<dbReference type="SMART" id="SM00762">
    <property type="entry name" value="Cog4"/>
    <property type="match status" value="1"/>
</dbReference>
<evidence type="ECO:0000256" key="4">
    <source>
        <dbReference type="ARBA" id="ARBA00022448"/>
    </source>
</evidence>
<evidence type="ECO:0000256" key="1">
    <source>
        <dbReference type="ARBA" id="ARBA00004395"/>
    </source>
</evidence>
<evidence type="ECO:0000256" key="9">
    <source>
        <dbReference type="SAM" id="Coils"/>
    </source>
</evidence>
<keyword evidence="4" id="KW-0813">Transport</keyword>
<keyword evidence="5" id="KW-0653">Protein transport</keyword>
<sequence length="781" mass="88430">MPSITPTLTGVPLHTRDYGSLTNIDDIRESLQALDDEETRLDKELDDMLSRESELLEALGSLDVLRPQLVNTREASKDMMTTIEKTSQLAENISDKVRQLDQEQSRAKESIRYVENVQVLKHCVSGIQEAMQSKDYDTAATLLQNASQIDDTILLGSLAEFTVPTSENPDHPAKTLADAKENLFAIFSQRFDDAVVQRNENDITRYFKLFPLIGCQAEGLDKYSRFVCNIIKGRCSEELKMGHKLSASPTYYADILTRLFENIATIIDQHQPLVEAHYGEGKMLRVIQRLQEESDSEASAILDEFLRTRKLEAKLVEIQSLNIAKIRSSTTNWTAGGTGSNPGSPAVTAPSTADIHTGADPRQLGAILLELALICHRGALFHRFIHDRACEEMEVLEGADEGTQDVIMHGKDKRFYGENGLLVSSGLAKRIRELMNSYLVIDDYLLKQSIEKAMKLDDYDTVTTQTSTCVDDVFFVLKKTLKRSISTSEPDVVAATVRLILKTLDSGYLQIFQQRMSAAFSNHDPANRGSEKSPDQGKISYMITLNNLAMSVEYMQRLAQEAEPDVKDAVWKSEEEDVKVVYKALSEFDRAASKFQKLLQGGLEQLMGQIIKPRIRPLFQNAYREVKYVLEEDEYNEADVDELFVKRFRTGFDKLVEVYRRTLTDVNFGNLMSLILDAATSQWERIIAQTRFNQYGALRFDKDLRSVVHYLSSLTDWLSRDRFTRLNQMSILLNFEEPSEIYDYWGAKAGPVSWRLTVAEVKKILALRLDFDASEVANLSL</sequence>
<reference evidence="12 13" key="1">
    <citation type="submission" date="2016-07" db="EMBL/GenBank/DDBJ databases">
        <title>Pervasive Adenine N6-methylation of Active Genes in Fungi.</title>
        <authorList>
            <consortium name="DOE Joint Genome Institute"/>
            <person name="Mondo S.J."/>
            <person name="Dannebaum R.O."/>
            <person name="Kuo R.C."/>
            <person name="Labutti K."/>
            <person name="Haridas S."/>
            <person name="Kuo A."/>
            <person name="Salamov A."/>
            <person name="Ahrendt S.R."/>
            <person name="Lipzen A."/>
            <person name="Sullivan W."/>
            <person name="Andreopoulos W.B."/>
            <person name="Clum A."/>
            <person name="Lindquist E."/>
            <person name="Daum C."/>
            <person name="Ramamoorthy G.K."/>
            <person name="Gryganskyi A."/>
            <person name="Culley D."/>
            <person name="Magnuson J.K."/>
            <person name="James T.Y."/>
            <person name="O'Malley M.A."/>
            <person name="Stajich J.E."/>
            <person name="Spatafora J.W."/>
            <person name="Visel A."/>
            <person name="Grigoriev I.V."/>
        </authorList>
    </citation>
    <scope>NUCLEOTIDE SEQUENCE [LARGE SCALE GENOMIC DNA]</scope>
    <source>
        <strain evidence="12 13">NRRL 2496</strain>
    </source>
</reference>
<evidence type="ECO:0000256" key="7">
    <source>
        <dbReference type="ARBA" id="ARBA00023136"/>
    </source>
</evidence>
<accession>A0A1X2HVX6</accession>
<feature type="coiled-coil region" evidence="9">
    <location>
        <begin position="24"/>
        <end position="51"/>
    </location>
</feature>
<comment type="subcellular location">
    <subcellularLocation>
        <location evidence="1">Golgi apparatus membrane</location>
        <topology evidence="1">Peripheral membrane protein</topology>
    </subcellularLocation>
</comment>
<keyword evidence="13" id="KW-1185">Reference proteome</keyword>
<dbReference type="Pfam" id="PF20662">
    <property type="entry name" value="COG4_C"/>
    <property type="match status" value="1"/>
</dbReference>
<proteinExistence type="inferred from homology"/>
<evidence type="ECO:0000256" key="6">
    <source>
        <dbReference type="ARBA" id="ARBA00023034"/>
    </source>
</evidence>
<comment type="similarity">
    <text evidence="2">Belongs to the COG4 family.</text>
</comment>
<dbReference type="GO" id="GO:0000139">
    <property type="term" value="C:Golgi membrane"/>
    <property type="evidence" value="ECO:0007669"/>
    <property type="project" value="UniProtKB-SubCell"/>
</dbReference>
<dbReference type="Pfam" id="PF20663">
    <property type="entry name" value="COG4_N"/>
    <property type="match status" value="1"/>
</dbReference>
<dbReference type="InterPro" id="IPR048680">
    <property type="entry name" value="COG4_N"/>
</dbReference>
<name>A0A1X2HVX6_SYNRA</name>